<keyword evidence="2" id="KW-0812">Transmembrane</keyword>
<dbReference type="EMBL" id="JACEFO010000718">
    <property type="protein sequence ID" value="KAF8759422.1"/>
    <property type="molecule type" value="Genomic_DNA"/>
</dbReference>
<evidence type="ECO:0000256" key="1">
    <source>
        <dbReference type="SAM" id="MobiDB-lite"/>
    </source>
</evidence>
<sequence length="331" mass="34526">MPQQAGGVPNTNPLQHFSGVAAQPVHGVAAINILVSQPCQHNHYTTHGHGGWPQPPPPPPPPPQQQQQQAPPASGYPTLQPPPAPQDAHWNGNIAAPPARANSYGATSWAPPVQQSGGQASSWAPPAQQNGGQASWAPPAQQPPGGQTIWAPPAQQPPGGQKIWAPTEQLPGVPVASPANGSGQAQPPAPGKTFEEFLMDAGVLNEWAGDDLVLQGLMQDLQAALGQVVPDAPMAAAAASLGGGLGLLLLLLLVLGQWALSLGRADIRSAFIWPRPRRRRKTRRSQLAPPAAIRRMPGRGASGGWANEGRPLPELVTVTSRCEVPITLHHV</sequence>
<dbReference type="Proteomes" id="UP000636709">
    <property type="component" value="Unassembled WGS sequence"/>
</dbReference>
<dbReference type="AlphaFoldDB" id="A0A835FIF2"/>
<protein>
    <submittedName>
        <fullName evidence="3">Uncharacterized protein</fullName>
    </submittedName>
</protein>
<evidence type="ECO:0000313" key="4">
    <source>
        <dbReference type="Proteomes" id="UP000636709"/>
    </source>
</evidence>
<comment type="caution">
    <text evidence="3">The sequence shown here is derived from an EMBL/GenBank/DDBJ whole genome shotgun (WGS) entry which is preliminary data.</text>
</comment>
<keyword evidence="2" id="KW-1133">Transmembrane helix</keyword>
<evidence type="ECO:0000313" key="3">
    <source>
        <dbReference type="EMBL" id="KAF8759422.1"/>
    </source>
</evidence>
<feature type="compositionally biased region" description="Polar residues" evidence="1">
    <location>
        <begin position="113"/>
        <end position="130"/>
    </location>
</feature>
<name>A0A835FIF2_9POAL</name>
<gene>
    <name evidence="3" type="ORF">HU200_010469</name>
</gene>
<keyword evidence="4" id="KW-1185">Reference proteome</keyword>
<feature type="transmembrane region" description="Helical" evidence="2">
    <location>
        <begin position="234"/>
        <end position="255"/>
    </location>
</feature>
<organism evidence="3 4">
    <name type="scientific">Digitaria exilis</name>
    <dbReference type="NCBI Taxonomy" id="1010633"/>
    <lineage>
        <taxon>Eukaryota</taxon>
        <taxon>Viridiplantae</taxon>
        <taxon>Streptophyta</taxon>
        <taxon>Embryophyta</taxon>
        <taxon>Tracheophyta</taxon>
        <taxon>Spermatophyta</taxon>
        <taxon>Magnoliopsida</taxon>
        <taxon>Liliopsida</taxon>
        <taxon>Poales</taxon>
        <taxon>Poaceae</taxon>
        <taxon>PACMAD clade</taxon>
        <taxon>Panicoideae</taxon>
        <taxon>Panicodae</taxon>
        <taxon>Paniceae</taxon>
        <taxon>Anthephorinae</taxon>
        <taxon>Digitaria</taxon>
    </lineage>
</organism>
<accession>A0A835FIF2</accession>
<proteinExistence type="predicted"/>
<dbReference type="OrthoDB" id="721769at2759"/>
<feature type="compositionally biased region" description="Pro residues" evidence="1">
    <location>
        <begin position="53"/>
        <end position="64"/>
    </location>
</feature>
<feature type="region of interest" description="Disordered" evidence="1">
    <location>
        <begin position="279"/>
        <end position="306"/>
    </location>
</feature>
<feature type="region of interest" description="Disordered" evidence="1">
    <location>
        <begin position="41"/>
        <end position="192"/>
    </location>
</feature>
<keyword evidence="2" id="KW-0472">Membrane</keyword>
<reference evidence="3" key="1">
    <citation type="submission" date="2020-07" db="EMBL/GenBank/DDBJ databases">
        <title>Genome sequence and genetic diversity analysis of an under-domesticated orphan crop, white fonio (Digitaria exilis).</title>
        <authorList>
            <person name="Bennetzen J.L."/>
            <person name="Chen S."/>
            <person name="Ma X."/>
            <person name="Wang X."/>
            <person name="Yssel A.E.J."/>
            <person name="Chaluvadi S.R."/>
            <person name="Johnson M."/>
            <person name="Gangashetty P."/>
            <person name="Hamidou F."/>
            <person name="Sanogo M.D."/>
            <person name="Zwaenepoel A."/>
            <person name="Wallace J."/>
            <person name="Van De Peer Y."/>
            <person name="Van Deynze A."/>
        </authorList>
    </citation>
    <scope>NUCLEOTIDE SEQUENCE</scope>
    <source>
        <tissue evidence="3">Leaves</tissue>
    </source>
</reference>
<evidence type="ECO:0000256" key="2">
    <source>
        <dbReference type="SAM" id="Phobius"/>
    </source>
</evidence>
<feature type="compositionally biased region" description="Low complexity" evidence="1">
    <location>
        <begin position="131"/>
        <end position="161"/>
    </location>
</feature>